<gene>
    <name evidence="5" type="primary">LOC107479139</name>
</gene>
<reference evidence="4" key="1">
    <citation type="journal article" date="2016" name="Nat. Genet.">
        <title>The genome sequences of Arachis duranensis and Arachis ipaensis, the diploid ancestors of cultivated peanut.</title>
        <authorList>
            <person name="Bertioli D.J."/>
            <person name="Cannon S.B."/>
            <person name="Froenicke L."/>
            <person name="Huang G."/>
            <person name="Farmer A.D."/>
            <person name="Cannon E.K."/>
            <person name="Liu X."/>
            <person name="Gao D."/>
            <person name="Clevenger J."/>
            <person name="Dash S."/>
            <person name="Ren L."/>
            <person name="Moretzsohn M.C."/>
            <person name="Shirasawa K."/>
            <person name="Huang W."/>
            <person name="Vidigal B."/>
            <person name="Abernathy B."/>
            <person name="Chu Y."/>
            <person name="Niederhuth C.E."/>
            <person name="Umale P."/>
            <person name="Araujo A.C."/>
            <person name="Kozik A."/>
            <person name="Kim K.D."/>
            <person name="Burow M.D."/>
            <person name="Varshney R.K."/>
            <person name="Wang X."/>
            <person name="Zhang X."/>
            <person name="Barkley N."/>
            <person name="Guimaraes P.M."/>
            <person name="Isobe S."/>
            <person name="Guo B."/>
            <person name="Liao B."/>
            <person name="Stalker H.T."/>
            <person name="Schmitz R.J."/>
            <person name="Scheffler B.E."/>
            <person name="Leal-Bertioli S.C."/>
            <person name="Xun X."/>
            <person name="Jackson S.A."/>
            <person name="Michelmore R."/>
            <person name="Ozias-Akins P."/>
        </authorList>
    </citation>
    <scope>NUCLEOTIDE SEQUENCE [LARGE SCALE GENOMIC DNA]</scope>
    <source>
        <strain evidence="4">cv. V14167</strain>
    </source>
</reference>
<evidence type="ECO:0000256" key="1">
    <source>
        <dbReference type="PROSITE-ProRule" id="PRU00047"/>
    </source>
</evidence>
<dbReference type="Pfam" id="PF00098">
    <property type="entry name" value="zf-CCHC"/>
    <property type="match status" value="1"/>
</dbReference>
<name>A0A6P4CUJ6_ARADU</name>
<dbReference type="Pfam" id="PF08284">
    <property type="entry name" value="RVP_2"/>
    <property type="match status" value="1"/>
</dbReference>
<dbReference type="GO" id="GO:0003676">
    <property type="term" value="F:nucleic acid binding"/>
    <property type="evidence" value="ECO:0007669"/>
    <property type="project" value="InterPro"/>
</dbReference>
<dbReference type="PANTHER" id="PTHR15503">
    <property type="entry name" value="LDOC1 RELATED"/>
    <property type="match status" value="1"/>
</dbReference>
<sequence>MEFLQLRHNRMSIAEYTEKFDRLCKFSAMYKANPDEKWKCIKYQRGLRAEVLTAIALLKIGEFSSLVSKFQPLQNKAFLGKPTGRQPQQDMDPQEPPTDASLKTTELKECASCGKQHRGRCLIGQNVCFRCFQSGHIAKECPAVPPPPANPPQRQGRVFALSSEEVHRSEDRIEGKCTINGVPLTILDDTGTPHSFISLSATSKISLPIAMHLTNNLY</sequence>
<dbReference type="PANTHER" id="PTHR15503:SF45">
    <property type="entry name" value="RNA-DIRECTED DNA POLYMERASE HOMOLOG"/>
    <property type="match status" value="1"/>
</dbReference>
<proteinExistence type="predicted"/>
<dbReference type="InterPro" id="IPR001878">
    <property type="entry name" value="Znf_CCHC"/>
</dbReference>
<dbReference type="KEGG" id="adu:107479139"/>
<reference evidence="5" key="2">
    <citation type="submission" date="2025-08" db="UniProtKB">
        <authorList>
            <consortium name="RefSeq"/>
        </authorList>
    </citation>
    <scope>IDENTIFICATION</scope>
    <source>
        <tissue evidence="5">Whole plant</tissue>
    </source>
</reference>
<dbReference type="RefSeq" id="XP_015954775.1">
    <property type="nucleotide sequence ID" value="XM_016099289.1"/>
</dbReference>
<dbReference type="OrthoDB" id="1435896at2759"/>
<keyword evidence="4" id="KW-1185">Reference proteome</keyword>
<evidence type="ECO:0000256" key="2">
    <source>
        <dbReference type="SAM" id="MobiDB-lite"/>
    </source>
</evidence>
<evidence type="ECO:0000313" key="4">
    <source>
        <dbReference type="Proteomes" id="UP000515211"/>
    </source>
</evidence>
<dbReference type="InterPro" id="IPR032567">
    <property type="entry name" value="RTL1-rel"/>
</dbReference>
<keyword evidence="1" id="KW-0862">Zinc</keyword>
<feature type="region of interest" description="Disordered" evidence="2">
    <location>
        <begin position="78"/>
        <end position="100"/>
    </location>
</feature>
<dbReference type="AlphaFoldDB" id="A0A6P4CUJ6"/>
<dbReference type="GeneID" id="107479139"/>
<accession>A0A6P4CUJ6</accession>
<dbReference type="GO" id="GO:0008270">
    <property type="term" value="F:zinc ion binding"/>
    <property type="evidence" value="ECO:0007669"/>
    <property type="project" value="UniProtKB-KW"/>
</dbReference>
<keyword evidence="1" id="KW-0479">Metal-binding</keyword>
<keyword evidence="1" id="KW-0863">Zinc-finger</keyword>
<dbReference type="Gene3D" id="4.10.60.10">
    <property type="entry name" value="Zinc finger, CCHC-type"/>
    <property type="match status" value="1"/>
</dbReference>
<dbReference type="SUPFAM" id="SSF57756">
    <property type="entry name" value="Retrovirus zinc finger-like domains"/>
    <property type="match status" value="1"/>
</dbReference>
<evidence type="ECO:0000259" key="3">
    <source>
        <dbReference type="PROSITE" id="PS50158"/>
    </source>
</evidence>
<protein>
    <submittedName>
        <fullName evidence="5">Uncharacterized protein LOC107479139</fullName>
    </submittedName>
</protein>
<dbReference type="PROSITE" id="PS50158">
    <property type="entry name" value="ZF_CCHC"/>
    <property type="match status" value="1"/>
</dbReference>
<dbReference type="Proteomes" id="UP000515211">
    <property type="component" value="Chromosome 3"/>
</dbReference>
<evidence type="ECO:0000313" key="5">
    <source>
        <dbReference type="RefSeq" id="XP_015954775.1"/>
    </source>
</evidence>
<dbReference type="SMART" id="SM00343">
    <property type="entry name" value="ZnF_C2HC"/>
    <property type="match status" value="1"/>
</dbReference>
<dbReference type="InterPro" id="IPR036875">
    <property type="entry name" value="Znf_CCHC_sf"/>
</dbReference>
<organism evidence="4 5">
    <name type="scientific">Arachis duranensis</name>
    <name type="common">Wild peanut</name>
    <dbReference type="NCBI Taxonomy" id="130453"/>
    <lineage>
        <taxon>Eukaryota</taxon>
        <taxon>Viridiplantae</taxon>
        <taxon>Streptophyta</taxon>
        <taxon>Embryophyta</taxon>
        <taxon>Tracheophyta</taxon>
        <taxon>Spermatophyta</taxon>
        <taxon>Magnoliopsida</taxon>
        <taxon>eudicotyledons</taxon>
        <taxon>Gunneridae</taxon>
        <taxon>Pentapetalae</taxon>
        <taxon>rosids</taxon>
        <taxon>fabids</taxon>
        <taxon>Fabales</taxon>
        <taxon>Fabaceae</taxon>
        <taxon>Papilionoideae</taxon>
        <taxon>50 kb inversion clade</taxon>
        <taxon>dalbergioids sensu lato</taxon>
        <taxon>Dalbergieae</taxon>
        <taxon>Pterocarpus clade</taxon>
        <taxon>Arachis</taxon>
    </lineage>
</organism>
<feature type="domain" description="CCHC-type" evidence="3">
    <location>
        <begin position="128"/>
        <end position="142"/>
    </location>
</feature>